<evidence type="ECO:0000313" key="3">
    <source>
        <dbReference type="Proteomes" id="UP000076577"/>
    </source>
</evidence>
<dbReference type="AlphaFoldDB" id="A0A166AV38"/>
<feature type="chain" id="PRO_5007870875" evidence="1">
    <location>
        <begin position="25"/>
        <end position="171"/>
    </location>
</feature>
<reference evidence="2 3" key="1">
    <citation type="journal article" date="2016" name="Front. Microbiol.">
        <title>Comparative Genomic Analysis Reveals a Diverse Repertoire of Genes Involved in Prokaryote-Eukaryote Interactions within the Pseudovibrio Genus.</title>
        <authorList>
            <person name="Romano S."/>
            <person name="Fernandez-Guerra A."/>
            <person name="Reen F.J."/>
            <person name="Glockner F.O."/>
            <person name="Crowley S.P."/>
            <person name="O'Sullivan O."/>
            <person name="Cotter P.D."/>
            <person name="Adams C."/>
            <person name="Dobson A.D."/>
            <person name="O'Gara F."/>
        </authorList>
    </citation>
    <scope>NUCLEOTIDE SEQUENCE [LARGE SCALE GENOMIC DNA]</scope>
    <source>
        <strain evidence="2 3">Ad2</strain>
    </source>
</reference>
<protein>
    <submittedName>
        <fullName evidence="2">Uncharacterized protein</fullName>
    </submittedName>
</protein>
<dbReference type="STRING" id="989403.SAMN05421798_106158"/>
<name>A0A166AV38_9HYPH</name>
<keyword evidence="1" id="KW-0732">Signal</keyword>
<dbReference type="Proteomes" id="UP000076577">
    <property type="component" value="Unassembled WGS sequence"/>
</dbReference>
<gene>
    <name evidence="2" type="ORF">PsAD2_00887</name>
</gene>
<dbReference type="EMBL" id="LMCB01000004">
    <property type="protein sequence ID" value="KZL21588.1"/>
    <property type="molecule type" value="Genomic_DNA"/>
</dbReference>
<keyword evidence="3" id="KW-1185">Reference proteome</keyword>
<proteinExistence type="predicted"/>
<evidence type="ECO:0000313" key="2">
    <source>
        <dbReference type="EMBL" id="KZL21588.1"/>
    </source>
</evidence>
<feature type="signal peptide" evidence="1">
    <location>
        <begin position="1"/>
        <end position="24"/>
    </location>
</feature>
<sequence length="171" mass="19325">MRTKSILTILVTAALGVATGSTYAADMGTYEEPTAQIDDEDIINPDEKVYFGWSGTYLPECDSRKAQRAVSRQIARAVPSYYDGRKIKLMEDIHESEFIIGQPSPVARRYCNGVAILTDDTRHRIYYALVQYDGFLGISWSVKACIDGLDKFRVYDGQCRTVRPEQEIIPR</sequence>
<accession>A0A166AV38</accession>
<organism evidence="2 3">
    <name type="scientific">Pseudovibrio axinellae</name>
    <dbReference type="NCBI Taxonomy" id="989403"/>
    <lineage>
        <taxon>Bacteria</taxon>
        <taxon>Pseudomonadati</taxon>
        <taxon>Pseudomonadota</taxon>
        <taxon>Alphaproteobacteria</taxon>
        <taxon>Hyphomicrobiales</taxon>
        <taxon>Stappiaceae</taxon>
        <taxon>Pseudovibrio</taxon>
    </lineage>
</organism>
<comment type="caution">
    <text evidence="2">The sequence shown here is derived from an EMBL/GenBank/DDBJ whole genome shotgun (WGS) entry which is preliminary data.</text>
</comment>
<evidence type="ECO:0000256" key="1">
    <source>
        <dbReference type="SAM" id="SignalP"/>
    </source>
</evidence>
<dbReference type="RefSeq" id="WP_208979488.1">
    <property type="nucleotide sequence ID" value="NZ_FOFM01000006.1"/>
</dbReference>
<dbReference type="PATRIC" id="fig|989403.3.peg.945"/>